<reference evidence="2 3" key="1">
    <citation type="journal article" date="2016" name="BMC Genomics">
        <title>Comparative genomics reveals Cyclospora cayetanensis possesses coccidia-like metabolism and invasion components but unique surface antigens.</title>
        <authorList>
            <person name="Liu S."/>
            <person name="Wang L."/>
            <person name="Zheng H."/>
            <person name="Xu Z."/>
            <person name="Roellig D.M."/>
            <person name="Li N."/>
            <person name="Frace M.A."/>
            <person name="Tang K."/>
            <person name="Arrowood M.J."/>
            <person name="Moss D.M."/>
            <person name="Zhang L."/>
            <person name="Feng Y."/>
            <person name="Xiao L."/>
        </authorList>
    </citation>
    <scope>NUCLEOTIDE SEQUENCE [LARGE SCALE GENOMIC DNA]</scope>
    <source>
        <strain evidence="2 3">CHN_HEN01</strain>
    </source>
</reference>
<feature type="compositionally biased region" description="Low complexity" evidence="1">
    <location>
        <begin position="93"/>
        <end position="112"/>
    </location>
</feature>
<dbReference type="VEuPathDB" id="ToxoDB:cyc_02264"/>
<evidence type="ECO:0000256" key="1">
    <source>
        <dbReference type="SAM" id="MobiDB-lite"/>
    </source>
</evidence>
<keyword evidence="3" id="KW-1185">Reference proteome</keyword>
<dbReference type="AlphaFoldDB" id="A0A1D3D3I4"/>
<gene>
    <name evidence="2" type="ORF">cyc_02264</name>
</gene>
<name>A0A1D3D3I4_9EIME</name>
<sequence length="313" mass="32582">MLESQELSKRVEEGAVSLPEGSQHAFAEANRRGTSSTQHRGHSPSETAHVRNLHPANGTNAAAPAAAAATDGEHSQRVVSEEECGLEERLLESGECSTNSSSSLSLAHLSRSSHTETRPSSNAPPPSAEAARQSCDSCKEAECWCLHVRAALKARIGGVQAAAARGLRRHPSLSNDLESEDGSLCCSSSAFSAAAAWRELACVFHCLFVGRGHDPRALAASSGCSPAHVPRRGAAGGFLEEILAGKAKREAQGAPLGAECLPWGPLSVGVGVGAPALLAECRPPEGHTTPILRRSKDSKAKREIETTIVANSG</sequence>
<dbReference type="Proteomes" id="UP000095192">
    <property type="component" value="Unassembled WGS sequence"/>
</dbReference>
<dbReference type="InParanoid" id="A0A1D3D3I4"/>
<feature type="compositionally biased region" description="Low complexity" evidence="1">
    <location>
        <begin position="55"/>
        <end position="70"/>
    </location>
</feature>
<dbReference type="EMBL" id="JROU02000893">
    <property type="protein sequence ID" value="OEH78016.1"/>
    <property type="molecule type" value="Genomic_DNA"/>
</dbReference>
<proteinExistence type="predicted"/>
<protein>
    <submittedName>
        <fullName evidence="2">Uncharacterized protein</fullName>
    </submittedName>
</protein>
<evidence type="ECO:0000313" key="3">
    <source>
        <dbReference type="Proteomes" id="UP000095192"/>
    </source>
</evidence>
<evidence type="ECO:0000313" key="2">
    <source>
        <dbReference type="EMBL" id="OEH78016.1"/>
    </source>
</evidence>
<accession>A0A1D3D3I4</accession>
<feature type="compositionally biased region" description="Basic and acidic residues" evidence="1">
    <location>
        <begin position="1"/>
        <end position="13"/>
    </location>
</feature>
<feature type="compositionally biased region" description="Basic and acidic residues" evidence="1">
    <location>
        <begin position="71"/>
        <end position="92"/>
    </location>
</feature>
<organism evidence="2 3">
    <name type="scientific">Cyclospora cayetanensis</name>
    <dbReference type="NCBI Taxonomy" id="88456"/>
    <lineage>
        <taxon>Eukaryota</taxon>
        <taxon>Sar</taxon>
        <taxon>Alveolata</taxon>
        <taxon>Apicomplexa</taxon>
        <taxon>Conoidasida</taxon>
        <taxon>Coccidia</taxon>
        <taxon>Eucoccidiorida</taxon>
        <taxon>Eimeriorina</taxon>
        <taxon>Eimeriidae</taxon>
        <taxon>Cyclospora</taxon>
    </lineage>
</organism>
<comment type="caution">
    <text evidence="2">The sequence shown here is derived from an EMBL/GenBank/DDBJ whole genome shotgun (WGS) entry which is preliminary data.</text>
</comment>
<feature type="region of interest" description="Disordered" evidence="1">
    <location>
        <begin position="1"/>
        <end position="131"/>
    </location>
</feature>